<proteinExistence type="predicted"/>
<feature type="coiled-coil region" evidence="1">
    <location>
        <begin position="54"/>
        <end position="88"/>
    </location>
</feature>
<dbReference type="OrthoDB" id="2835096at2759"/>
<accession>A0A8H6X6Y0</accession>
<dbReference type="EMBL" id="JACAZI010000024">
    <property type="protein sequence ID" value="KAF7335673.1"/>
    <property type="molecule type" value="Genomic_DNA"/>
</dbReference>
<evidence type="ECO:0000313" key="3">
    <source>
        <dbReference type="Proteomes" id="UP000620124"/>
    </source>
</evidence>
<sequence length="355" mass="40059">MAQSCWKCGAPTPSSPFWVDPSPATTVNSLDFTRLRTGNDVPLDSEIPFICDMISEGQDQLDDLEIQIRNLEAALAKLIQRRDEIAEHVRQHRVILNPIRRFPPELLCEIFALTLCDVSGEDEIPDQPPWYLGQICRSWRLSALAYPNLWTSIIIPPSSIPCSMVKAQLHRSANAPLKVYWAVNENGRTIDPQLADIIAAQCSRWAFLRLDIFRSSDVLNWLLPVSGRLTSLKRLEVLHAPGEVIPDFLSSAPSLSEVVLTDWQFGFYSPKIRIPWGQITHYRGAYEGSSQLAILKAAPNLLQCSISFEHFDDVDPSSIIVLPHLRRLCMEMPQFLVHISAPSLEELYSPSHSRL</sequence>
<keyword evidence="3" id="KW-1185">Reference proteome</keyword>
<protein>
    <submittedName>
        <fullName evidence="2">F-box domain-containing protein</fullName>
    </submittedName>
</protein>
<keyword evidence="1" id="KW-0175">Coiled coil</keyword>
<reference evidence="2" key="1">
    <citation type="submission" date="2020-05" db="EMBL/GenBank/DDBJ databases">
        <title>Mycena genomes resolve the evolution of fungal bioluminescence.</title>
        <authorList>
            <person name="Tsai I.J."/>
        </authorList>
    </citation>
    <scope>NUCLEOTIDE SEQUENCE</scope>
    <source>
        <strain evidence="2">CCC161011</strain>
    </source>
</reference>
<gene>
    <name evidence="2" type="ORF">MVEN_02222300</name>
</gene>
<dbReference type="SUPFAM" id="SSF52047">
    <property type="entry name" value="RNI-like"/>
    <property type="match status" value="1"/>
</dbReference>
<evidence type="ECO:0000313" key="2">
    <source>
        <dbReference type="EMBL" id="KAF7335673.1"/>
    </source>
</evidence>
<evidence type="ECO:0000256" key="1">
    <source>
        <dbReference type="SAM" id="Coils"/>
    </source>
</evidence>
<name>A0A8H6X6Y0_9AGAR</name>
<organism evidence="2 3">
    <name type="scientific">Mycena venus</name>
    <dbReference type="NCBI Taxonomy" id="2733690"/>
    <lineage>
        <taxon>Eukaryota</taxon>
        <taxon>Fungi</taxon>
        <taxon>Dikarya</taxon>
        <taxon>Basidiomycota</taxon>
        <taxon>Agaricomycotina</taxon>
        <taxon>Agaricomycetes</taxon>
        <taxon>Agaricomycetidae</taxon>
        <taxon>Agaricales</taxon>
        <taxon>Marasmiineae</taxon>
        <taxon>Mycenaceae</taxon>
        <taxon>Mycena</taxon>
    </lineage>
</organism>
<comment type="caution">
    <text evidence="2">The sequence shown here is derived from an EMBL/GenBank/DDBJ whole genome shotgun (WGS) entry which is preliminary data.</text>
</comment>
<dbReference type="Proteomes" id="UP000620124">
    <property type="component" value="Unassembled WGS sequence"/>
</dbReference>
<dbReference type="AlphaFoldDB" id="A0A8H6X6Y0"/>